<evidence type="ECO:0000256" key="8">
    <source>
        <dbReference type="ARBA" id="ARBA00023136"/>
    </source>
</evidence>
<gene>
    <name evidence="10" type="ORF">cpu_18940</name>
</gene>
<evidence type="ECO:0000256" key="5">
    <source>
        <dbReference type="ARBA" id="ARBA00022692"/>
    </source>
</evidence>
<keyword evidence="8 9" id="KW-0472">Membrane</keyword>
<accession>A0A1L8CWZ4</accession>
<dbReference type="InterPro" id="IPR043429">
    <property type="entry name" value="ArtM/GltK/GlnP/TcyL/YhdX-like"/>
</dbReference>
<dbReference type="InterPro" id="IPR010065">
    <property type="entry name" value="AA_ABC_transptr_permease_3TM"/>
</dbReference>
<evidence type="ECO:0000256" key="1">
    <source>
        <dbReference type="ARBA" id="ARBA00004651"/>
    </source>
</evidence>
<dbReference type="PANTHER" id="PTHR30614:SF20">
    <property type="entry name" value="GLUTAMINE TRANSPORT SYSTEM PERMEASE PROTEIN GLNP"/>
    <property type="match status" value="1"/>
</dbReference>
<dbReference type="PANTHER" id="PTHR30614">
    <property type="entry name" value="MEMBRANE COMPONENT OF AMINO ACID ABC TRANSPORTER"/>
    <property type="match status" value="1"/>
</dbReference>
<evidence type="ECO:0000256" key="9">
    <source>
        <dbReference type="SAM" id="Phobius"/>
    </source>
</evidence>
<evidence type="ECO:0000313" key="10">
    <source>
        <dbReference type="EMBL" id="GAV23384.1"/>
    </source>
</evidence>
<keyword evidence="11" id="KW-1185">Reference proteome</keyword>
<dbReference type="STRING" id="870242.cpu_18940"/>
<organism evidence="10 11">
    <name type="scientific">Carboxydothermus pertinax</name>
    <dbReference type="NCBI Taxonomy" id="870242"/>
    <lineage>
        <taxon>Bacteria</taxon>
        <taxon>Bacillati</taxon>
        <taxon>Bacillota</taxon>
        <taxon>Clostridia</taxon>
        <taxon>Thermoanaerobacterales</taxon>
        <taxon>Thermoanaerobacteraceae</taxon>
        <taxon>Carboxydothermus</taxon>
    </lineage>
</organism>
<evidence type="ECO:0000256" key="6">
    <source>
        <dbReference type="ARBA" id="ARBA00022970"/>
    </source>
</evidence>
<keyword evidence="7 9" id="KW-1133">Transmembrane helix</keyword>
<dbReference type="InterPro" id="IPR035906">
    <property type="entry name" value="MetI-like_sf"/>
</dbReference>
<keyword evidence="3" id="KW-0813">Transport</keyword>
<comment type="caution">
    <text evidence="10">The sequence shown here is derived from an EMBL/GenBank/DDBJ whole genome shotgun (WGS) entry which is preliminary data.</text>
</comment>
<evidence type="ECO:0000256" key="7">
    <source>
        <dbReference type="ARBA" id="ARBA00022989"/>
    </source>
</evidence>
<dbReference type="RefSeq" id="WP_234970231.1">
    <property type="nucleotide sequence ID" value="NZ_BDJK01000047.1"/>
</dbReference>
<protein>
    <submittedName>
        <fullName evidence="10">Nickel transporter</fullName>
    </submittedName>
</protein>
<comment type="similarity">
    <text evidence="2">Belongs to the binding-protein-dependent transport system permease family. HisMQ subfamily.</text>
</comment>
<dbReference type="GO" id="GO:0006865">
    <property type="term" value="P:amino acid transport"/>
    <property type="evidence" value="ECO:0007669"/>
    <property type="project" value="UniProtKB-KW"/>
</dbReference>
<feature type="transmembrane region" description="Helical" evidence="9">
    <location>
        <begin position="20"/>
        <end position="42"/>
    </location>
</feature>
<dbReference type="GO" id="GO:0043190">
    <property type="term" value="C:ATP-binding cassette (ABC) transporter complex"/>
    <property type="evidence" value="ECO:0007669"/>
    <property type="project" value="InterPro"/>
</dbReference>
<sequence>MELKWSVVIDSLPVLAQGAVVTLKITVIAVSLGTLIGLFMGLMRIARNPLLKFIARVYVDFIRGTPRPLKKVL</sequence>
<proteinExistence type="inferred from homology"/>
<keyword evidence="4" id="KW-1003">Cell membrane</keyword>
<name>A0A1L8CWZ4_9THEO</name>
<dbReference type="EMBL" id="BDJK01000047">
    <property type="protein sequence ID" value="GAV23384.1"/>
    <property type="molecule type" value="Genomic_DNA"/>
</dbReference>
<keyword evidence="5 9" id="KW-0812">Transmembrane</keyword>
<comment type="subcellular location">
    <subcellularLocation>
        <location evidence="1">Cell membrane</location>
        <topology evidence="1">Multi-pass membrane protein</topology>
    </subcellularLocation>
</comment>
<evidence type="ECO:0000256" key="3">
    <source>
        <dbReference type="ARBA" id="ARBA00022448"/>
    </source>
</evidence>
<dbReference type="Gene3D" id="1.10.3720.10">
    <property type="entry name" value="MetI-like"/>
    <property type="match status" value="1"/>
</dbReference>
<dbReference type="GO" id="GO:0022857">
    <property type="term" value="F:transmembrane transporter activity"/>
    <property type="evidence" value="ECO:0007669"/>
    <property type="project" value="InterPro"/>
</dbReference>
<dbReference type="AlphaFoldDB" id="A0A1L8CWZ4"/>
<keyword evidence="6" id="KW-0029">Amino-acid transport</keyword>
<evidence type="ECO:0000256" key="4">
    <source>
        <dbReference type="ARBA" id="ARBA00022475"/>
    </source>
</evidence>
<reference evidence="11" key="1">
    <citation type="submission" date="2016-12" db="EMBL/GenBank/DDBJ databases">
        <title>Draft Genome Sequences od Carboxydothermus pertinax and islandicus, Hydrogenogenic Carboxydotrophic Bacteria.</title>
        <authorList>
            <person name="Fukuyama Y."/>
            <person name="Ohmae K."/>
            <person name="Yoneda Y."/>
            <person name="Yoshida T."/>
            <person name="Sako Y."/>
        </authorList>
    </citation>
    <scope>NUCLEOTIDE SEQUENCE [LARGE SCALE GENOMIC DNA]</scope>
    <source>
        <strain evidence="11">Ug1</strain>
    </source>
</reference>
<evidence type="ECO:0000256" key="2">
    <source>
        <dbReference type="ARBA" id="ARBA00010072"/>
    </source>
</evidence>
<dbReference type="NCBIfam" id="TIGR01726">
    <property type="entry name" value="HEQRo_perm_3TM"/>
    <property type="match status" value="1"/>
</dbReference>
<evidence type="ECO:0000313" key="11">
    <source>
        <dbReference type="Proteomes" id="UP000187485"/>
    </source>
</evidence>
<dbReference type="Proteomes" id="UP000187485">
    <property type="component" value="Unassembled WGS sequence"/>
</dbReference>
<dbReference type="SUPFAM" id="SSF161098">
    <property type="entry name" value="MetI-like"/>
    <property type="match status" value="1"/>
</dbReference>